<name>A0A381ZEX8_9ZZZZ</name>
<accession>A0A381ZEX8</accession>
<sequence length="53" mass="6408">MSYTENCKLLANSILQRNNNTTSKYPNEQFYTNYNWETISVTRYLNSFKIKDF</sequence>
<dbReference type="AlphaFoldDB" id="A0A381ZEX8"/>
<organism evidence="1">
    <name type="scientific">marine metagenome</name>
    <dbReference type="NCBI Taxonomy" id="408172"/>
    <lineage>
        <taxon>unclassified sequences</taxon>
        <taxon>metagenomes</taxon>
        <taxon>ecological metagenomes</taxon>
    </lineage>
</organism>
<proteinExistence type="predicted"/>
<dbReference type="EMBL" id="UINC01021077">
    <property type="protein sequence ID" value="SVA87865.1"/>
    <property type="molecule type" value="Genomic_DNA"/>
</dbReference>
<gene>
    <name evidence="1" type="ORF">METZ01_LOCUS140719</name>
</gene>
<reference evidence="1" key="1">
    <citation type="submission" date="2018-05" db="EMBL/GenBank/DDBJ databases">
        <authorList>
            <person name="Lanie J.A."/>
            <person name="Ng W.-L."/>
            <person name="Kazmierczak K.M."/>
            <person name="Andrzejewski T.M."/>
            <person name="Davidsen T.M."/>
            <person name="Wayne K.J."/>
            <person name="Tettelin H."/>
            <person name="Glass J.I."/>
            <person name="Rusch D."/>
            <person name="Podicherti R."/>
            <person name="Tsui H.-C.T."/>
            <person name="Winkler M.E."/>
        </authorList>
    </citation>
    <scope>NUCLEOTIDE SEQUENCE</scope>
</reference>
<evidence type="ECO:0000313" key="1">
    <source>
        <dbReference type="EMBL" id="SVA87865.1"/>
    </source>
</evidence>
<protein>
    <submittedName>
        <fullName evidence="1">Uncharacterized protein</fullName>
    </submittedName>
</protein>